<dbReference type="EMBL" id="CP036271">
    <property type="protein sequence ID" value="QDT52522.1"/>
    <property type="molecule type" value="Genomic_DNA"/>
</dbReference>
<dbReference type="EC" id="4.6.1.1" evidence="3"/>
<dbReference type="AlphaFoldDB" id="A0A517S8T9"/>
<dbReference type="InterPro" id="IPR001054">
    <property type="entry name" value="A/G_cyclase"/>
</dbReference>
<keyword evidence="4" id="KW-1185">Reference proteome</keyword>
<dbReference type="InterPro" id="IPR000253">
    <property type="entry name" value="FHA_dom"/>
</dbReference>
<feature type="domain" description="Guanylate cyclase" evidence="2">
    <location>
        <begin position="336"/>
        <end position="469"/>
    </location>
</feature>
<dbReference type="SMART" id="SM00044">
    <property type="entry name" value="CYCc"/>
    <property type="match status" value="1"/>
</dbReference>
<dbReference type="CDD" id="cd00060">
    <property type="entry name" value="FHA"/>
    <property type="match status" value="1"/>
</dbReference>
<dbReference type="Gene3D" id="2.60.200.20">
    <property type="match status" value="1"/>
</dbReference>
<dbReference type="CDD" id="cd07302">
    <property type="entry name" value="CHD"/>
    <property type="match status" value="1"/>
</dbReference>
<evidence type="ECO:0000259" key="1">
    <source>
        <dbReference type="PROSITE" id="PS50006"/>
    </source>
</evidence>
<gene>
    <name evidence="3" type="primary">cyaA</name>
    <name evidence="3" type="ORF">Pan44_05340</name>
</gene>
<dbReference type="PANTHER" id="PTHR43081">
    <property type="entry name" value="ADENYLATE CYCLASE, TERMINAL-DIFFERENTIATION SPECIFIC-RELATED"/>
    <property type="match status" value="1"/>
</dbReference>
<dbReference type="Proteomes" id="UP000315700">
    <property type="component" value="Chromosome"/>
</dbReference>
<dbReference type="InterPro" id="IPR050697">
    <property type="entry name" value="Adenylyl/Guanylyl_Cyclase_3/4"/>
</dbReference>
<accession>A0A517S8T9</accession>
<dbReference type="Gene3D" id="3.30.70.1230">
    <property type="entry name" value="Nucleotide cyclase"/>
    <property type="match status" value="1"/>
</dbReference>
<feature type="domain" description="FHA" evidence="1">
    <location>
        <begin position="25"/>
        <end position="76"/>
    </location>
</feature>
<evidence type="ECO:0000313" key="3">
    <source>
        <dbReference type="EMBL" id="QDT52522.1"/>
    </source>
</evidence>
<dbReference type="GO" id="GO:0004016">
    <property type="term" value="F:adenylate cyclase activity"/>
    <property type="evidence" value="ECO:0007669"/>
    <property type="project" value="UniProtKB-EC"/>
</dbReference>
<evidence type="ECO:0000259" key="2">
    <source>
        <dbReference type="PROSITE" id="PS50125"/>
    </source>
</evidence>
<reference evidence="3 4" key="1">
    <citation type="submission" date="2019-02" db="EMBL/GenBank/DDBJ databases">
        <title>Deep-cultivation of Planctomycetes and their phenomic and genomic characterization uncovers novel biology.</title>
        <authorList>
            <person name="Wiegand S."/>
            <person name="Jogler M."/>
            <person name="Boedeker C."/>
            <person name="Pinto D."/>
            <person name="Vollmers J."/>
            <person name="Rivas-Marin E."/>
            <person name="Kohn T."/>
            <person name="Peeters S.H."/>
            <person name="Heuer A."/>
            <person name="Rast P."/>
            <person name="Oberbeckmann S."/>
            <person name="Bunk B."/>
            <person name="Jeske O."/>
            <person name="Meyerdierks A."/>
            <person name="Storesund J.E."/>
            <person name="Kallscheuer N."/>
            <person name="Luecker S."/>
            <person name="Lage O.M."/>
            <person name="Pohl T."/>
            <person name="Merkel B.J."/>
            <person name="Hornburger P."/>
            <person name="Mueller R.-W."/>
            <person name="Bruemmer F."/>
            <person name="Labrenz M."/>
            <person name="Spormann A.M."/>
            <person name="Op den Camp H."/>
            <person name="Overmann J."/>
            <person name="Amann R."/>
            <person name="Jetten M.S.M."/>
            <person name="Mascher T."/>
            <person name="Medema M.H."/>
            <person name="Devos D.P."/>
            <person name="Kaster A.-K."/>
            <person name="Ovreas L."/>
            <person name="Rohde M."/>
            <person name="Galperin M.Y."/>
            <person name="Jogler C."/>
        </authorList>
    </citation>
    <scope>NUCLEOTIDE SEQUENCE [LARGE SCALE GENOMIC DNA]</scope>
    <source>
        <strain evidence="3 4">Pan44</strain>
    </source>
</reference>
<dbReference type="Pfam" id="PF00211">
    <property type="entry name" value="Guanylate_cyc"/>
    <property type="match status" value="1"/>
</dbReference>
<proteinExistence type="predicted"/>
<dbReference type="KEGG" id="ccos:Pan44_05340"/>
<dbReference type="GO" id="GO:0006171">
    <property type="term" value="P:cAMP biosynthetic process"/>
    <property type="evidence" value="ECO:0007669"/>
    <property type="project" value="TreeGrafter"/>
</dbReference>
<dbReference type="PANTHER" id="PTHR43081:SF20">
    <property type="entry name" value="TWO-COMPONENT RESPONSE REGULATOR"/>
    <property type="match status" value="1"/>
</dbReference>
<dbReference type="InterPro" id="IPR008984">
    <property type="entry name" value="SMAD_FHA_dom_sf"/>
</dbReference>
<organism evidence="3 4">
    <name type="scientific">Caulifigura coniformis</name>
    <dbReference type="NCBI Taxonomy" id="2527983"/>
    <lineage>
        <taxon>Bacteria</taxon>
        <taxon>Pseudomonadati</taxon>
        <taxon>Planctomycetota</taxon>
        <taxon>Planctomycetia</taxon>
        <taxon>Planctomycetales</taxon>
        <taxon>Planctomycetaceae</taxon>
        <taxon>Caulifigura</taxon>
    </lineage>
</organism>
<protein>
    <submittedName>
        <fullName evidence="3">Adenylate cyclase 1</fullName>
        <ecNumber evidence="3">4.6.1.1</ecNumber>
    </submittedName>
</protein>
<dbReference type="PROSITE" id="PS50006">
    <property type="entry name" value="FHA_DOMAIN"/>
    <property type="match status" value="1"/>
</dbReference>
<dbReference type="InterPro" id="IPR029787">
    <property type="entry name" value="Nucleotide_cyclase"/>
</dbReference>
<name>A0A517S8T9_9PLAN</name>
<dbReference type="InParanoid" id="A0A517S8T9"/>
<keyword evidence="3" id="KW-0456">Lyase</keyword>
<dbReference type="GO" id="GO:0035556">
    <property type="term" value="P:intracellular signal transduction"/>
    <property type="evidence" value="ECO:0007669"/>
    <property type="project" value="InterPro"/>
</dbReference>
<dbReference type="SUPFAM" id="SSF55073">
    <property type="entry name" value="Nucleotide cyclase"/>
    <property type="match status" value="1"/>
</dbReference>
<sequence>MWQLVAHGPNPSQRLRQALEPGKTLRLGRSPEVDLPIPWEPVLSRDHLTINVGTASLKLHKRPSAANPVFMNGRPVEEAVLTAGDTFVIGETTFHVGQADVPSPTPADLPVEEVIFSRQDLRRIQYRDADKRMDVLSSLPELISGSHNESALWSRLSHLLLTGIRNAEAVAVVELNDEGKVGIRHWERRRETSGSFRPSHRLIVEALTQQRSALHAWQRRNPSTEDYTVSSDSDWAFCTPIEGQPVRRGLYVAGQIDQMHSIAESLRPEGMHLQADVKFTELVADVIGSVERVNRLESNLSVLRQFLSPPVLQALERSDTGGLNVDLLEPRECHVTVLFCDVRGFSQRAEEAAGDLKSLLNELRMALELMTQEILHHGGVTGEFLGDAALGFWGWPFGSEEAPLNACRAALGIRRRLSALRQDPDHPLADVDVGIGIAQGPAVAGKIGTSDRMTVTVFGPVVNLASRLETMTKQLRVPILLDEATADVVRRRLSTTEGRLRKLARVQPYGMETPLTVSELLLPMSGGEELTDAHLELYEQGVEHFLAGRWQEAYRCLHAMPSSDRAPDFLLPRLAQHNRHAPPGWTGVIELPEK</sequence>
<dbReference type="PROSITE" id="PS50125">
    <property type="entry name" value="GUANYLATE_CYCLASE_2"/>
    <property type="match status" value="1"/>
</dbReference>
<dbReference type="RefSeq" id="WP_145026941.1">
    <property type="nucleotide sequence ID" value="NZ_CP036271.1"/>
</dbReference>
<dbReference type="SUPFAM" id="SSF49879">
    <property type="entry name" value="SMAD/FHA domain"/>
    <property type="match status" value="1"/>
</dbReference>
<dbReference type="OrthoDB" id="9806704at2"/>
<evidence type="ECO:0000313" key="4">
    <source>
        <dbReference type="Proteomes" id="UP000315700"/>
    </source>
</evidence>